<evidence type="ECO:0000313" key="6">
    <source>
        <dbReference type="Proteomes" id="UP000007490"/>
    </source>
</evidence>
<name>F0T8D2_METLA</name>
<comment type="cofactor">
    <cofactor evidence="1">
        <name>Zn(2+)</name>
        <dbReference type="ChEBI" id="CHEBI:29105"/>
    </cofactor>
</comment>
<dbReference type="GO" id="GO:0046872">
    <property type="term" value="F:metal ion binding"/>
    <property type="evidence" value="ECO:0007669"/>
    <property type="project" value="UniProtKB-KW"/>
</dbReference>
<keyword evidence="6" id="KW-1185">Reference proteome</keyword>
<accession>F0T8D2</accession>
<sequence length="160" mass="17848">MKIVINGIHANLRFSAAHMIPEHESCGVIHGHSYIVDVVVEGDRSGEFGFVVDFKEVKKIVRDLCKKMDHRVLIPLKNPKINFTNIEGPIEFSIGDKNYMLPNEDCMLLDLKSTSAEELSEYFATELYGSLIKINPGISSVQICVNEGIGQGAYFTKNSK</sequence>
<protein>
    <submittedName>
        <fullName evidence="5">6-pyruvoyltetrahydropterin synthase</fullName>
        <ecNumber evidence="5">4.2.3.12</ecNumber>
    </submittedName>
</protein>
<dbReference type="eggNOG" id="arCOG02172">
    <property type="taxonomic scope" value="Archaea"/>
</dbReference>
<dbReference type="AlphaFoldDB" id="F0T8D2"/>
<organism evidence="5 6">
    <name type="scientific">Methanobacterium lacus (strain AL-21)</name>
    <dbReference type="NCBI Taxonomy" id="877455"/>
    <lineage>
        <taxon>Archaea</taxon>
        <taxon>Methanobacteriati</taxon>
        <taxon>Methanobacteriota</taxon>
        <taxon>Methanomada group</taxon>
        <taxon>Methanobacteria</taxon>
        <taxon>Methanobacteriales</taxon>
        <taxon>Methanobacteriaceae</taxon>
        <taxon>Methanobacterium</taxon>
    </lineage>
</organism>
<evidence type="ECO:0000256" key="1">
    <source>
        <dbReference type="ARBA" id="ARBA00001947"/>
    </source>
</evidence>
<evidence type="ECO:0000256" key="2">
    <source>
        <dbReference type="ARBA" id="ARBA00022723"/>
    </source>
</evidence>
<gene>
    <name evidence="5" type="ordered locus">Metbo_0292</name>
</gene>
<dbReference type="OrthoDB" id="6529at2157"/>
<dbReference type="PANTHER" id="PTHR12589:SF7">
    <property type="entry name" value="6-PYRUVOYL TETRAHYDROBIOPTERIN SYNTHASE"/>
    <property type="match status" value="1"/>
</dbReference>
<dbReference type="Gene3D" id="3.30.479.10">
    <property type="entry name" value="6-pyruvoyl tetrahydropterin synthase/QueD"/>
    <property type="match status" value="1"/>
</dbReference>
<dbReference type="KEGG" id="mel:Metbo_0292"/>
<evidence type="ECO:0000313" key="5">
    <source>
        <dbReference type="EMBL" id="ADZ08544.1"/>
    </source>
</evidence>
<evidence type="ECO:0000256" key="3">
    <source>
        <dbReference type="ARBA" id="ARBA00022833"/>
    </source>
</evidence>
<dbReference type="SUPFAM" id="SSF55620">
    <property type="entry name" value="Tetrahydrobiopterin biosynthesis enzymes-like"/>
    <property type="match status" value="1"/>
</dbReference>
<keyword evidence="2" id="KW-0479">Metal-binding</keyword>
<dbReference type="Proteomes" id="UP000007490">
    <property type="component" value="Chromosome"/>
</dbReference>
<dbReference type="GO" id="GO:0003874">
    <property type="term" value="F:6-pyruvoyltetrahydropterin synthase activity"/>
    <property type="evidence" value="ECO:0007669"/>
    <property type="project" value="UniProtKB-EC"/>
</dbReference>
<reference evidence="5 6" key="2">
    <citation type="journal article" date="2014" name="Int. J. Syst. Evol. Microbiol.">
        <title>Methanobacterium paludis sp. nov. and a novel strain of Methanobacterium lacus isolated from northern peatlands.</title>
        <authorList>
            <person name="Cadillo-Quiroz H."/>
            <person name="Brauer S.L."/>
            <person name="Goodson N."/>
            <person name="Yavitt J.B."/>
            <person name="Zinder S.H."/>
        </authorList>
    </citation>
    <scope>NUCLEOTIDE SEQUENCE [LARGE SCALE GENOMIC DNA]</scope>
    <source>
        <strain evidence="5 6">AL-21</strain>
    </source>
</reference>
<proteinExistence type="predicted"/>
<dbReference type="PANTHER" id="PTHR12589">
    <property type="entry name" value="PYRUVOYL TETRAHYDROBIOPTERIN SYNTHASE"/>
    <property type="match status" value="1"/>
</dbReference>
<dbReference type="InterPro" id="IPR007115">
    <property type="entry name" value="6-PTP_synth/QueD"/>
</dbReference>
<dbReference type="Pfam" id="PF01242">
    <property type="entry name" value="PTPS"/>
    <property type="match status" value="1"/>
</dbReference>
<dbReference type="HOGENOM" id="CLU_111016_3_0_2"/>
<dbReference type="STRING" id="877455.Metbo_0292"/>
<dbReference type="EMBL" id="CP002551">
    <property type="protein sequence ID" value="ADZ08544.1"/>
    <property type="molecule type" value="Genomic_DNA"/>
</dbReference>
<dbReference type="EC" id="4.2.3.12" evidence="5"/>
<dbReference type="InterPro" id="IPR038418">
    <property type="entry name" value="6-PTP_synth/QueD_sf"/>
</dbReference>
<reference evidence="6" key="1">
    <citation type="submission" date="2011-02" db="EMBL/GenBank/DDBJ databases">
        <title>Complete sequence of Methanobacterium sp. AL-21.</title>
        <authorList>
            <consortium name="US DOE Joint Genome Institute"/>
            <person name="Lucas S."/>
            <person name="Copeland A."/>
            <person name="Lapidus A."/>
            <person name="Cheng J.-F."/>
            <person name="Goodwin L."/>
            <person name="Pitluck S."/>
            <person name="Chertkov O."/>
            <person name="Detter J.C."/>
            <person name="Han C."/>
            <person name="Tapia R."/>
            <person name="Land M."/>
            <person name="Hauser L."/>
            <person name="Kyrpides N."/>
            <person name="Ivanova N."/>
            <person name="Mikhailova N."/>
            <person name="Pagani I."/>
            <person name="Cadillo-Quiroz H."/>
            <person name="Imachi H."/>
            <person name="Zinder S."/>
            <person name="Liu W."/>
            <person name="Woyke T."/>
        </authorList>
    </citation>
    <scope>NUCLEOTIDE SEQUENCE [LARGE SCALE GENOMIC DNA]</scope>
    <source>
        <strain evidence="6">AL-21</strain>
    </source>
</reference>
<dbReference type="RefSeq" id="WP_013643895.1">
    <property type="nucleotide sequence ID" value="NC_015216.1"/>
</dbReference>
<keyword evidence="3" id="KW-0862">Zinc</keyword>
<keyword evidence="4 5" id="KW-0456">Lyase</keyword>
<evidence type="ECO:0000256" key="4">
    <source>
        <dbReference type="ARBA" id="ARBA00023239"/>
    </source>
</evidence>
<dbReference type="GeneID" id="10276724"/>